<reference evidence="2 3" key="1">
    <citation type="submission" date="2018-11" db="EMBL/GenBank/DDBJ databases">
        <title>Genome sequence of Apiotrichum porosum DSM 27194.</title>
        <authorList>
            <person name="Aliyu H."/>
            <person name="Gorte O."/>
            <person name="Ochsenreither K."/>
        </authorList>
    </citation>
    <scope>NUCLEOTIDE SEQUENCE [LARGE SCALE GENOMIC DNA]</scope>
    <source>
        <strain evidence="2 3">DSM 27194</strain>
    </source>
</reference>
<dbReference type="AlphaFoldDB" id="A0A427XM16"/>
<feature type="compositionally biased region" description="Basic and acidic residues" evidence="1">
    <location>
        <begin position="1"/>
        <end position="15"/>
    </location>
</feature>
<dbReference type="Proteomes" id="UP000279236">
    <property type="component" value="Unassembled WGS sequence"/>
</dbReference>
<evidence type="ECO:0000313" key="2">
    <source>
        <dbReference type="EMBL" id="RSH79925.1"/>
    </source>
</evidence>
<accession>A0A427XM16</accession>
<gene>
    <name evidence="2" type="ORF">EHS24_009593</name>
</gene>
<keyword evidence="3" id="KW-1185">Reference proteome</keyword>
<dbReference type="EMBL" id="RSCE01000009">
    <property type="protein sequence ID" value="RSH79925.1"/>
    <property type="molecule type" value="Genomic_DNA"/>
</dbReference>
<evidence type="ECO:0000256" key="1">
    <source>
        <dbReference type="SAM" id="MobiDB-lite"/>
    </source>
</evidence>
<protein>
    <submittedName>
        <fullName evidence="2">Uncharacterized protein</fullName>
    </submittedName>
</protein>
<comment type="caution">
    <text evidence="2">The sequence shown here is derived from an EMBL/GenBank/DDBJ whole genome shotgun (WGS) entry which is preliminary data.</text>
</comment>
<proteinExistence type="predicted"/>
<dbReference type="GeneID" id="39594136"/>
<organism evidence="2 3">
    <name type="scientific">Apiotrichum porosum</name>
    <dbReference type="NCBI Taxonomy" id="105984"/>
    <lineage>
        <taxon>Eukaryota</taxon>
        <taxon>Fungi</taxon>
        <taxon>Dikarya</taxon>
        <taxon>Basidiomycota</taxon>
        <taxon>Agaricomycotina</taxon>
        <taxon>Tremellomycetes</taxon>
        <taxon>Trichosporonales</taxon>
        <taxon>Trichosporonaceae</taxon>
        <taxon>Apiotrichum</taxon>
    </lineage>
</organism>
<feature type="region of interest" description="Disordered" evidence="1">
    <location>
        <begin position="1"/>
        <end position="54"/>
    </location>
</feature>
<dbReference type="RefSeq" id="XP_028475034.1">
    <property type="nucleotide sequence ID" value="XM_028624866.1"/>
</dbReference>
<evidence type="ECO:0000313" key="3">
    <source>
        <dbReference type="Proteomes" id="UP000279236"/>
    </source>
</evidence>
<sequence length="54" mass="5749">MGKDKDPDSDGRIPTDDDPSEPPPPPNTQPPNPIVPLQLGRLAPPLLPDSSQVE</sequence>
<feature type="compositionally biased region" description="Pro residues" evidence="1">
    <location>
        <begin position="21"/>
        <end position="34"/>
    </location>
</feature>
<name>A0A427XM16_9TREE</name>